<dbReference type="InterPro" id="IPR050951">
    <property type="entry name" value="Retrovirus_Pol_polyprotein"/>
</dbReference>
<keyword evidence="2" id="KW-1185">Reference proteome</keyword>
<gene>
    <name evidence="1" type="ORF">NTJ_02566</name>
</gene>
<proteinExistence type="predicted"/>
<sequence length="198" mass="22167">MKEELVQRTLLALLSGRKGNHGTDGPLDGKPLEAIFQKPLLQAPVRLQRMLLRLQRYDISVQYGKGEKMYIADILSRLHPPIKDALKLDEVYQVDSIFKELESIQAADNANILQASLAKIKAETVTDESLCLLAATIKSGWPESKEPLPFGLHPFRDTRSPAGYDTLSIQNGIIFGGDQVVVPKSMRQEMMKKYTYAI</sequence>
<name>A0ABN7ABR4_9HEMI</name>
<dbReference type="Proteomes" id="UP001307889">
    <property type="component" value="Chromosome 2"/>
</dbReference>
<organism evidence="1 2">
    <name type="scientific">Nesidiocoris tenuis</name>
    <dbReference type="NCBI Taxonomy" id="355587"/>
    <lineage>
        <taxon>Eukaryota</taxon>
        <taxon>Metazoa</taxon>
        <taxon>Ecdysozoa</taxon>
        <taxon>Arthropoda</taxon>
        <taxon>Hexapoda</taxon>
        <taxon>Insecta</taxon>
        <taxon>Pterygota</taxon>
        <taxon>Neoptera</taxon>
        <taxon>Paraneoptera</taxon>
        <taxon>Hemiptera</taxon>
        <taxon>Heteroptera</taxon>
        <taxon>Panheteroptera</taxon>
        <taxon>Cimicomorpha</taxon>
        <taxon>Miridae</taxon>
        <taxon>Dicyphina</taxon>
        <taxon>Nesidiocoris</taxon>
    </lineage>
</organism>
<protein>
    <submittedName>
        <fullName evidence="1">Retrotransposon protein</fullName>
    </submittedName>
</protein>
<dbReference type="PANTHER" id="PTHR37984:SF8">
    <property type="entry name" value="CCHC-TYPE DOMAIN-CONTAINING PROTEIN"/>
    <property type="match status" value="1"/>
</dbReference>
<reference evidence="1 2" key="1">
    <citation type="submission" date="2023-09" db="EMBL/GenBank/DDBJ databases">
        <title>Nesidiocoris tenuis whole genome shotgun sequence.</title>
        <authorList>
            <person name="Shibata T."/>
            <person name="Shimoda M."/>
            <person name="Kobayashi T."/>
            <person name="Uehara T."/>
        </authorList>
    </citation>
    <scope>NUCLEOTIDE SEQUENCE [LARGE SCALE GENOMIC DNA]</scope>
    <source>
        <strain evidence="1 2">Japan</strain>
    </source>
</reference>
<dbReference type="PANTHER" id="PTHR37984">
    <property type="entry name" value="PROTEIN CBG26694"/>
    <property type="match status" value="1"/>
</dbReference>
<accession>A0ABN7ABR4</accession>
<evidence type="ECO:0000313" key="2">
    <source>
        <dbReference type="Proteomes" id="UP001307889"/>
    </source>
</evidence>
<dbReference type="EMBL" id="AP028910">
    <property type="protein sequence ID" value="BES89756.1"/>
    <property type="molecule type" value="Genomic_DNA"/>
</dbReference>
<evidence type="ECO:0000313" key="1">
    <source>
        <dbReference type="EMBL" id="BES89756.1"/>
    </source>
</evidence>